<dbReference type="InterPro" id="IPR001810">
    <property type="entry name" value="F-box_dom"/>
</dbReference>
<dbReference type="EMBL" id="GCHU01025199">
    <property type="protein sequence ID" value="JAG85647.1"/>
    <property type="molecule type" value="Transcribed_RNA"/>
</dbReference>
<dbReference type="GO" id="GO:0005737">
    <property type="term" value="C:cytoplasm"/>
    <property type="evidence" value="ECO:0007669"/>
    <property type="project" value="TreeGrafter"/>
</dbReference>
<dbReference type="PANTHER" id="PTHR12874:SF26">
    <property type="entry name" value="F-BOX PROTEIN"/>
    <property type="match status" value="1"/>
</dbReference>
<dbReference type="AlphaFoldDB" id="A0A0C9S1H6"/>
<organism evidence="3">
    <name type="scientific">Wollemia nobilis</name>
    <dbReference type="NCBI Taxonomy" id="56998"/>
    <lineage>
        <taxon>Eukaryota</taxon>
        <taxon>Viridiplantae</taxon>
        <taxon>Streptophyta</taxon>
        <taxon>Embryophyta</taxon>
        <taxon>Tracheophyta</taxon>
        <taxon>Spermatophyta</taxon>
        <taxon>Pinopsida</taxon>
        <taxon>Pinidae</taxon>
        <taxon>Conifers II</taxon>
        <taxon>Araucariales</taxon>
        <taxon>Araucariaceae</taxon>
        <taxon>Wollemia</taxon>
    </lineage>
</organism>
<accession>A0A0C9S1H6</accession>
<feature type="domain" description="F-box" evidence="2">
    <location>
        <begin position="1"/>
        <end position="44"/>
    </location>
</feature>
<evidence type="ECO:0000256" key="1">
    <source>
        <dbReference type="SAM" id="MobiDB-lite"/>
    </source>
</evidence>
<feature type="region of interest" description="Disordered" evidence="1">
    <location>
        <begin position="111"/>
        <end position="132"/>
    </location>
</feature>
<evidence type="ECO:0000313" key="3">
    <source>
        <dbReference type="EMBL" id="JAG85647.1"/>
    </source>
</evidence>
<feature type="compositionally biased region" description="Basic and acidic residues" evidence="1">
    <location>
        <begin position="114"/>
        <end position="132"/>
    </location>
</feature>
<protein>
    <submittedName>
        <fullName evidence="3">TSA: Wollemia nobilis Ref_Wollemi_Transcript_25389_801 transcribed RNA sequence</fullName>
    </submittedName>
</protein>
<dbReference type="Pfam" id="PF12937">
    <property type="entry name" value="F-box-like"/>
    <property type="match status" value="1"/>
</dbReference>
<name>A0A0C9S1H6_9CONI</name>
<dbReference type="SUPFAM" id="SSF81383">
    <property type="entry name" value="F-box domain"/>
    <property type="match status" value="1"/>
</dbReference>
<sequence length="176" mass="20614">METLPEEICHRIFYLLDHQNLAAAQQVCRNWKDLATQDELWRNLFIKRWGTDQANFFSPLHPKTWKMTYETQDRCDRVGLGLTITCEGCDYYIVYQGEIQHWLGSKKTKKLNRGKPDLETEDRSISTPNDSRKIESEITETLPVEKGPCPGVFDKMLFFVGDLERASRQVKRSRIL</sequence>
<evidence type="ECO:0000259" key="2">
    <source>
        <dbReference type="PROSITE" id="PS50181"/>
    </source>
</evidence>
<dbReference type="Gene3D" id="1.20.1280.50">
    <property type="match status" value="1"/>
</dbReference>
<proteinExistence type="predicted"/>
<reference evidence="3" key="1">
    <citation type="submission" date="2015-02" db="EMBL/GenBank/DDBJ databases">
        <title>A transcriptome of Wollemia nobilis - a relic of Gondwana.</title>
        <authorList>
            <person name="Chia J.Y."/>
            <person name="Leong Y.S."/>
            <person name="Abdul Karim S."/>
            <person name="Wan Azmi N."/>
            <person name="Hercus R."/>
            <person name="Croft L."/>
        </authorList>
    </citation>
    <scope>NUCLEOTIDE SEQUENCE</scope>
    <source>
        <strain evidence="3">MaeBrown</strain>
        <tissue evidence="3">Leaf</tissue>
    </source>
</reference>
<dbReference type="PROSITE" id="PS50181">
    <property type="entry name" value="FBOX"/>
    <property type="match status" value="1"/>
</dbReference>
<dbReference type="GO" id="GO:0019005">
    <property type="term" value="C:SCF ubiquitin ligase complex"/>
    <property type="evidence" value="ECO:0007669"/>
    <property type="project" value="TreeGrafter"/>
</dbReference>
<dbReference type="GO" id="GO:0031146">
    <property type="term" value="P:SCF-dependent proteasomal ubiquitin-dependent protein catabolic process"/>
    <property type="evidence" value="ECO:0007669"/>
    <property type="project" value="TreeGrafter"/>
</dbReference>
<dbReference type="SMART" id="SM00256">
    <property type="entry name" value="FBOX"/>
    <property type="match status" value="1"/>
</dbReference>
<dbReference type="PANTHER" id="PTHR12874">
    <property type="entry name" value="F-BOX ONLY PROTEIN 48-RELATED"/>
    <property type="match status" value="1"/>
</dbReference>
<dbReference type="InterPro" id="IPR036047">
    <property type="entry name" value="F-box-like_dom_sf"/>
</dbReference>